<keyword evidence="2" id="KW-0479">Metal-binding</keyword>
<dbReference type="Pfam" id="PF04015">
    <property type="entry name" value="DUF362"/>
    <property type="match status" value="1"/>
</dbReference>
<dbReference type="GO" id="GO:0051539">
    <property type="term" value="F:4 iron, 4 sulfur cluster binding"/>
    <property type="evidence" value="ECO:0007669"/>
    <property type="project" value="UniProtKB-KW"/>
</dbReference>
<name>A0A3E2BM68_9BACT</name>
<dbReference type="Gene3D" id="3.30.70.20">
    <property type="match status" value="1"/>
</dbReference>
<dbReference type="InterPro" id="IPR007160">
    <property type="entry name" value="DUF362"/>
</dbReference>
<dbReference type="InterPro" id="IPR017896">
    <property type="entry name" value="4Fe4S_Fe-S-bd"/>
</dbReference>
<feature type="domain" description="4Fe-4S ferredoxin-type" evidence="5">
    <location>
        <begin position="188"/>
        <end position="216"/>
    </location>
</feature>
<dbReference type="AlphaFoldDB" id="A0A3E2BM68"/>
<accession>A0A3E2BM68</accession>
<evidence type="ECO:0000256" key="2">
    <source>
        <dbReference type="ARBA" id="ARBA00022723"/>
    </source>
</evidence>
<evidence type="ECO:0000259" key="5">
    <source>
        <dbReference type="PROSITE" id="PS51379"/>
    </source>
</evidence>
<evidence type="ECO:0000256" key="4">
    <source>
        <dbReference type="ARBA" id="ARBA00023014"/>
    </source>
</evidence>
<comment type="caution">
    <text evidence="6">The sequence shown here is derived from an EMBL/GenBank/DDBJ whole genome shotgun (WGS) entry which is preliminary data.</text>
</comment>
<evidence type="ECO:0000313" key="6">
    <source>
        <dbReference type="EMBL" id="RFT15794.1"/>
    </source>
</evidence>
<dbReference type="GO" id="GO:0046872">
    <property type="term" value="F:metal ion binding"/>
    <property type="evidence" value="ECO:0007669"/>
    <property type="project" value="UniProtKB-KW"/>
</dbReference>
<protein>
    <submittedName>
        <fullName evidence="6">Ferredoxin</fullName>
    </submittedName>
</protein>
<dbReference type="SUPFAM" id="SSF54862">
    <property type="entry name" value="4Fe-4S ferredoxins"/>
    <property type="match status" value="1"/>
</dbReference>
<dbReference type="EMBL" id="QUAH01000006">
    <property type="protein sequence ID" value="RFT15794.1"/>
    <property type="molecule type" value="Genomic_DNA"/>
</dbReference>
<keyword evidence="1" id="KW-0004">4Fe-4S</keyword>
<keyword evidence="3" id="KW-0408">Iron</keyword>
<evidence type="ECO:0000256" key="1">
    <source>
        <dbReference type="ARBA" id="ARBA00022485"/>
    </source>
</evidence>
<proteinExistence type="predicted"/>
<reference evidence="6 7" key="1">
    <citation type="submission" date="2018-08" db="EMBL/GenBank/DDBJ databases">
        <title>Genome analysis of the thermophilic bacterium of the candidate phylum Aminicenantes from deep subsurface aquifer revealed its physiology and ecological role.</title>
        <authorList>
            <person name="Kadnikov V.V."/>
            <person name="Mardanov A.V."/>
            <person name="Beletsky A.V."/>
            <person name="Karnachuk O.V."/>
            <person name="Ravin N.V."/>
        </authorList>
    </citation>
    <scope>NUCLEOTIDE SEQUENCE [LARGE SCALE GENOMIC DNA]</scope>
    <source>
        <strain evidence="6">BY38</strain>
    </source>
</reference>
<keyword evidence="4" id="KW-0411">Iron-sulfur</keyword>
<dbReference type="PANTHER" id="PTHR24960">
    <property type="entry name" value="PHOTOSYSTEM I IRON-SULFUR CENTER-RELATED"/>
    <property type="match status" value="1"/>
</dbReference>
<feature type="domain" description="4Fe-4S ferredoxin-type" evidence="5">
    <location>
        <begin position="217"/>
        <end position="246"/>
    </location>
</feature>
<organism evidence="6 7">
    <name type="scientific">Candidatus Saccharicenans subterraneus</name>
    <dbReference type="NCBI Taxonomy" id="2508984"/>
    <lineage>
        <taxon>Bacteria</taxon>
        <taxon>Candidatus Aminicenantota</taxon>
        <taxon>Candidatus Aminicenantia</taxon>
        <taxon>Candidatus Aminicenantales</taxon>
        <taxon>Candidatus Saccharicenantaceae</taxon>
        <taxon>Candidatus Saccharicenans</taxon>
    </lineage>
</organism>
<dbReference type="Proteomes" id="UP000257323">
    <property type="component" value="Unassembled WGS sequence"/>
</dbReference>
<dbReference type="PANTHER" id="PTHR24960:SF83">
    <property type="entry name" value="4FE-4S FERREDOXIN-TYPE DOMAIN-CONTAINING PROTEIN"/>
    <property type="match status" value="1"/>
</dbReference>
<sequence>MMKSRVYFIKANREEKPEIIARKARAIYLALGLNEKIQSEDFVALKIHFGEKNNTGHIKPRWLTGIIDEVLKKSQRAFLSDSNTLYVGNRSNSVDHIRLAWEHGFTPDVVRIPVIIADGLVGREKSEVKVEGQRIKSSRIASAFLHSEAMLCLTHVTGHVQTGVGAAIKNLGMGCASRAGKLDQHSVVHPRVNAKQCRNCGVCIRYCPAGAIVQAESYVMIDDEKCIGCGECLVVCKYGAVKMKWDEDSRRLQEKMAEYALSVKNHFGEKIGFINFILQVTKDCDCMAKNQPAIVQDVGIVGSLDPVAVDQASADLVVKTAGRDAFKQGYNIDWSVQLAYGEKIGLGRQKYELVELEEF</sequence>
<dbReference type="PROSITE" id="PS51379">
    <property type="entry name" value="4FE4S_FER_2"/>
    <property type="match status" value="2"/>
</dbReference>
<dbReference type="Pfam" id="PF12838">
    <property type="entry name" value="Fer4_7"/>
    <property type="match status" value="1"/>
</dbReference>
<evidence type="ECO:0000313" key="7">
    <source>
        <dbReference type="Proteomes" id="UP000257323"/>
    </source>
</evidence>
<evidence type="ECO:0000256" key="3">
    <source>
        <dbReference type="ARBA" id="ARBA00023004"/>
    </source>
</evidence>
<dbReference type="InterPro" id="IPR050157">
    <property type="entry name" value="PSI_iron-sulfur_center"/>
</dbReference>
<gene>
    <name evidence="6" type="ORF">OP8BY_2192</name>
</gene>